<feature type="region of interest" description="Disordered" evidence="2">
    <location>
        <begin position="833"/>
        <end position="918"/>
    </location>
</feature>
<dbReference type="VEuPathDB" id="PlasmoDB:PVPCR_0400850"/>
<feature type="compositionally biased region" description="Basic and acidic residues" evidence="2">
    <location>
        <begin position="845"/>
        <end position="896"/>
    </location>
</feature>
<feature type="compositionally biased region" description="Basic and acidic residues" evidence="2">
    <location>
        <begin position="414"/>
        <end position="437"/>
    </location>
</feature>
<feature type="coiled-coil region" evidence="1">
    <location>
        <begin position="733"/>
        <end position="760"/>
    </location>
</feature>
<dbReference type="GO" id="GO:0005854">
    <property type="term" value="C:nascent polypeptide-associated complex"/>
    <property type="evidence" value="ECO:0007669"/>
    <property type="project" value="InterPro"/>
</dbReference>
<feature type="region of interest" description="Disordered" evidence="2">
    <location>
        <begin position="560"/>
        <end position="589"/>
    </location>
</feature>
<feature type="compositionally biased region" description="Basic and acidic residues" evidence="2">
    <location>
        <begin position="575"/>
        <end position="589"/>
    </location>
</feature>
<sequence>MDERFSNGFVPDVENITKIKEYLNQGDIGFENEDLKKEREKIRSNDVFIECVKNIWTNILNKKLNDKFSKIEYFKIMLRICKVLIPQFEIKQVIKIINDEWNNDSKGKKYLNFDSFFNTFFELADIWTPTINAHDYALFLKSLFYRITFIQIKNKNGEITKKKPIIIINFKRNIGVGDNKKLSIFDNEESITVSSSDPIQTESKDSTSKSDNKNINNESEQIKKGIAQNNNTHESFENYNQDENEESAKKLFEILLNNKEKDPKIQRSILLLDVNEISPLEPLADNINENNNTYIQGISKMDELFSKMSITRKIYHDFEKNNQSRESISKDNRGIKKFNEFQIKLNELDSSNTKEEYKRNVLSSSTIENNKLDSKKEVDKNRRKTDGSIISMLSKLKFIGGKNKTQSKTDQISEEEKSKEEHKDGRKDQHTDEHKGEQFYGSNVVTTAEMGKLSNESSLLIDGINLEEFTKECKIEGSNDSDTEELDENTSGKILNESDKIMSESGKTEDVTDKIMNESDKIMSESGKTEDTSGKNMNESGMIMNESAQVLSKTSKDISTDLVDDLGGDTSISNDKTEDAASKNKDKKNEICTYRKGDSKMTEEEKAMENKSILSGVDTVKTINGDGSLGTKGEIKESDKNEFEINNRNKEISEFNQEYKNSKINQNNEESGEMHYLDEEYINVLKENLKEKDCIEIKNENINDSNDAENIKLDDKKLNQISNENISNECDDILKTKSYLENEKRTLEELENKEKLKKMALSKSNYNSLDGLINDSKINLEGNYSKNDDSLNFMNNKTNIDNKQDDNSFEIKNIHLDGELKKSPKSGMNEIAKKSASGSIINPDLEQRKDVISSSEIEGRDSKERNEYEKEVSKREKEETKENAGEKENKEMKRNEVEEENEETKRNTIEKENEEMKRNEIEKAKEEMKQNEIKKQKELLLETVRKSISSNCESYKEDFNMFLNKIKKNELMKNAEENGEGKGRENEEEEGEENEEKKWGDEEDNEWEDNKEDYDNIIRKCVTTKIQNEKNEYETKNLENKKNDIIQNLGIKNVCGEKEENNNNINHEFIKINKILNDVIIKSEIGLIEKENENLLSAQGDQKKVKEFQIEQLNKIPNELNEEFQDLLKNEKEVKNIIFQDYQTDDILFDHEEGLISSSGEVYKKEEQVEKQTSGDPLFQHKEDNIINDAENENNINNDVENENNITNDMESKNDIINNVDNEKNIYPLKYVQSKSIHEETPNISNSYDDISKKLLSAEKYGNDISSNDDSDKLKSDLENRTHYDSFDPNVETENGEKLNEASKSFERVKDEGKTNEKTDEEVKFEEKVHKSSEINEESNDNIISEIKKIEESVSIYEQMATTENLVDDTEFMEDKLEYIKLYHKNNDERNKLKYLFVDDINKMRNFIKINKKTKKENFIIISNSCPNIYNLIKKLKVEFIEPSIILNKNFKIDKELLSPLGKLINLNLENGKSIDLKIMMDLTLEYMNTMISKNNGYVLYLNKNFIQYTEYFLLKLRKLSNLNYINYINFLNMNFLKNVSNTTEINVSDFLLEDHNLIFPNPFKDSFPVFCIFLNIHKLSICSNIEPEPVDEAFQRLLIAFKNKNINPQNAENNGAKEKELNIISKEGEDKDSSDEIKTESIKDESSNDESEDASESREENDETSEKEEDNKSDEDNELEQEKKEISDDTQDKDQNKTAIILSENLEHIESDGYSDVEYLSIDSIEKNYLETEPVNEANEVKEEEEESTTDTETDAETDSEYEESSEEETESEESSEEETESEENDETKKNKDKESRWEKKYGKTCEYINMINANDISDKYFNLANKRINYIYKCNDPIKYYINYYKDLKTYSESIKYEKDISTIVSHNSVELQCGDFQVKETDEMCEENKNELENKLKKIFETLKIIHIDIIKNRSINKLFYINMIKNNYSYFFKNNFFPYKYQKKREMLGGDIEKEETEKNDNTYVEDTEINYKNDILVIKLKRKTNLTDLESENMITSCVEVNETTVDKAENVETNKNKNHKEEYEYYYRNWNEFYKYCPVSYIDEKKFTKGKKGFKIIYKNKVYILENYEKMIEFLKFPQFYSSKKIKESINFNIIIYFPNIWIKNKILNFLNSYEKIIHIDVEEYFKNIFKSKDEMSKDNLDIYMFEFNNLVKGKQISDILIVRYICIQMKKTNNFNMYIIRKIIGNLNFLKNEIIELLETKNDLPFSEEENILNESSGDQQNSASTLRTNFNESNKLKEISTIAIKIRYLYNLLVIKKNEKINLHLNNLLDPIFSSQNLECINEGIDKFSLHLIKTFEKEKNTQMCNSNRLDVSIESISNIVDVEGSDSSLYKEHNQRNECSPNLSKEIVSNNSFIISGLPLNMNIYKYFKKIEINIDNIIGFNIKRKKKQNFKCEFEKQIAKQKIKKDSSINNVSNYDNMYLYNKDYIKMLNELEKENFNLNILNLEEEYNSVYENNKYEYLDQIQKLINPYIHNYLNYNSVLENEKLIDKINNCYINMYCPYILKKYNWLYKSRNNIKLIYNKKIHFLSNPYHSLLFMKNINFYSNNFNVVPPLRILFLSDYESIFEKEVNYISHIFSLNIVNIEKEFLMNLTYICIYILKYIYLFKLSKFNNKKKLDFNILPIHIIPFEKFEEDIYLDDEDIQFLENNIRYFDKEIYEIQLVDPKCDEYIYDILFDQIKPSNVILNILKILTTRLILHEQLGNCLITYLYDRKSVFSITSGEQMKNLLKSILMDIRTDSCPSKLDVKNGTTDMENAHTPLNIASNKVNDKMGEEIDNTKLDKIDTDRINKEKNNLNKDCESVNNQQVETKFSKERFYTNINDSNEFFSSDTNSSDSEDDDSTYDSDDPFPYKKDVISIEQTEEIFSKKNENKILRSKYKFLENSVLNNFEKVLKYSYRVPEYVIYLTCDEGKNYKKLKAKIKQYDKFYQTIEEKCKEEKYGKLIINEKLNVKKDNKINLDKIKRICKKNKKIVKYLERNTNIWKIDIGKVHIKNVRTFIENRLKDMLQYRNNLFHQLNIKRVDKTWANFLKNNNYIKLSSFYFYSPVNIDSIVNIDTNYLLIYDSFLFYFRTENELNTFSKNPIHYLNQIKPSPKFILPFIFLYTNIHIDSIYEYLKKSNLKYKIINLQNLLSFGYGIEKYKNQIDQNKINDELIIELIKLRRNQYDVLSHGCILYNIPFNDNQLASFFMGKEIPHLVFLIRDKNVWKNKPNICICNGNYNELNSICPNMPNCLNIDNTNFYEFINNIEERIPKQYNNVIYIEYNNMWKMKYEIENAIEEKVKSYQRYNRYKYNNQVAYFKGFNIYEKENYEQEIKFNKYCIVTYKKKNILEKCNIYDNYTVYYDGNYYLVNTYEDVLDFEANPEIYVNVEEPSKKFEKIINLEEDIKIENEGFCLVSLKNENNFVKGNKNYCIKYENAYYLFENEEKMETFVNNSKDYLYNQNMFDIIIEKIKSTNDITTLVYLKTYLYDIICQGLYELGKHRPLYPGLTVKLSAIHFLAFFFYKENKQFSTSLRRKYEQKFKSFLMECEIPINIQKLKKKFENKSTLKNQSITKATKDWTKRDIEKYKNYINLYDKILFSQKNKINN</sequence>
<feature type="compositionally biased region" description="Acidic residues" evidence="2">
    <location>
        <begin position="1743"/>
        <end position="1787"/>
    </location>
</feature>
<evidence type="ECO:0000313" key="3">
    <source>
        <dbReference type="EMBL" id="CAD2097478.1"/>
    </source>
</evidence>
<feature type="region of interest" description="Disordered" evidence="2">
    <location>
        <begin position="2837"/>
        <end position="2861"/>
    </location>
</feature>
<feature type="compositionally biased region" description="Basic and acidic residues" evidence="2">
    <location>
        <begin position="1616"/>
        <end position="1647"/>
    </location>
</feature>
<evidence type="ECO:0000313" key="6">
    <source>
        <dbReference type="Proteomes" id="UP000515268"/>
    </source>
</evidence>
<feature type="region of interest" description="Disordered" evidence="2">
    <location>
        <begin position="195"/>
        <end position="230"/>
    </location>
</feature>
<feature type="region of interest" description="Disordered" evidence="2">
    <location>
        <begin position="1609"/>
        <end position="1699"/>
    </location>
</feature>
<feature type="compositionally biased region" description="Basic and acidic residues" evidence="2">
    <location>
        <begin position="1681"/>
        <end position="1697"/>
    </location>
</feature>
<feature type="compositionally biased region" description="Basic and acidic residues" evidence="2">
    <location>
        <begin position="496"/>
        <end position="533"/>
    </location>
</feature>
<accession>W7AC34</accession>
<feature type="compositionally biased region" description="Basic and acidic residues" evidence="2">
    <location>
        <begin position="1270"/>
        <end position="1286"/>
    </location>
</feature>
<dbReference type="EMBL" id="LR865409">
    <property type="protein sequence ID" value="CAD2097478.1"/>
    <property type="molecule type" value="Genomic_DNA"/>
</dbReference>
<feature type="compositionally biased region" description="Basic and acidic residues" evidence="2">
    <location>
        <begin position="1295"/>
        <end position="1320"/>
    </location>
</feature>
<reference evidence="4 5" key="1">
    <citation type="submission" date="2013-02" db="EMBL/GenBank/DDBJ databases">
        <title>The Genome Sequence of Plasmodium vinckei petteri CR.</title>
        <authorList>
            <consortium name="The Broad Institute Genome Sequencing Platform"/>
            <consortium name="The Broad Institute Genome Sequencing Center for Infectious Disease"/>
            <person name="Neafsey D."/>
            <person name="Cheeseman I."/>
            <person name="Volkman S."/>
            <person name="Adams J."/>
            <person name="Walker B."/>
            <person name="Young S.K."/>
            <person name="Zeng Q."/>
            <person name="Gargeya S."/>
            <person name="Fitzgerald M."/>
            <person name="Haas B."/>
            <person name="Abouelleil A."/>
            <person name="Alvarado L."/>
            <person name="Arachchi H.M."/>
            <person name="Berlin A.M."/>
            <person name="Chapman S.B."/>
            <person name="Dewar J."/>
            <person name="Goldberg J."/>
            <person name="Griggs A."/>
            <person name="Gujja S."/>
            <person name="Hansen M."/>
            <person name="Howarth C."/>
            <person name="Imamovic A."/>
            <person name="Larimer J."/>
            <person name="McCowan C."/>
            <person name="Murphy C."/>
            <person name="Neiman D."/>
            <person name="Pearson M."/>
            <person name="Priest M."/>
            <person name="Roberts A."/>
            <person name="Saif S."/>
            <person name="Shea T."/>
            <person name="Sisk P."/>
            <person name="Sykes S."/>
            <person name="Wortman J."/>
            <person name="Nusbaum C."/>
            <person name="Birren B."/>
        </authorList>
    </citation>
    <scope>NUCLEOTIDE SEQUENCE [LARGE SCALE GENOMIC DNA]</scope>
    <source>
        <strain evidence="4 5">CR</strain>
    </source>
</reference>
<dbReference type="OrthoDB" id="439792at2759"/>
<feature type="compositionally biased region" description="Acidic residues" evidence="2">
    <location>
        <begin position="1001"/>
        <end position="1010"/>
    </location>
</feature>
<reference evidence="3 6" key="2">
    <citation type="submission" date="2020-08" db="EMBL/GenBank/DDBJ databases">
        <authorList>
            <person name="Ramaprasad A."/>
        </authorList>
    </citation>
    <scope>NUCLEOTIDE SEQUENCE [LARGE SCALE GENOMIC DNA]</scope>
</reference>
<feature type="region of interest" description="Disordered" evidence="2">
    <location>
        <begin position="402"/>
        <end position="443"/>
    </location>
</feature>
<feature type="compositionally biased region" description="Acidic residues" evidence="2">
    <location>
        <begin position="1648"/>
        <end position="1680"/>
    </location>
</feature>
<dbReference type="eggNOG" id="ENOG502SC72">
    <property type="taxonomic scope" value="Eukaryota"/>
</dbReference>
<dbReference type="EMBL" id="KI965403">
    <property type="protein sequence ID" value="EUD70792.1"/>
    <property type="molecule type" value="Genomic_DNA"/>
</dbReference>
<evidence type="ECO:0000256" key="1">
    <source>
        <dbReference type="SAM" id="Coils"/>
    </source>
</evidence>
<evidence type="ECO:0000313" key="4">
    <source>
        <dbReference type="EMBL" id="EUD70792.1"/>
    </source>
</evidence>
<feature type="compositionally biased region" description="Basic and acidic residues" evidence="2">
    <location>
        <begin position="903"/>
        <end position="918"/>
    </location>
</feature>
<feature type="compositionally biased region" description="Acidic residues" evidence="2">
    <location>
        <begin position="479"/>
        <end position="488"/>
    </location>
</feature>
<organism evidence="4 5">
    <name type="scientific">Plasmodium vinckei petteri</name>
    <dbReference type="NCBI Taxonomy" id="138298"/>
    <lineage>
        <taxon>Eukaryota</taxon>
        <taxon>Sar</taxon>
        <taxon>Alveolata</taxon>
        <taxon>Apicomplexa</taxon>
        <taxon>Aconoidasida</taxon>
        <taxon>Haemosporida</taxon>
        <taxon>Plasmodiidae</taxon>
        <taxon>Plasmodium</taxon>
        <taxon>Plasmodium (Vinckeia)</taxon>
    </lineage>
</organism>
<feature type="compositionally biased region" description="Basic and acidic residues" evidence="2">
    <location>
        <begin position="974"/>
        <end position="985"/>
    </location>
</feature>
<evidence type="ECO:0000256" key="2">
    <source>
        <dbReference type="SAM" id="MobiDB-lite"/>
    </source>
</evidence>
<feature type="compositionally biased region" description="Basic and acidic residues" evidence="2">
    <location>
        <begin position="202"/>
        <end position="212"/>
    </location>
</feature>
<dbReference type="PANTHER" id="PTHR21713">
    <property type="entry name" value="NASCENT POLYPEPTIDE ASSOCIATED COMPLEX ALPHA SUBUNIT-RELATED"/>
    <property type="match status" value="1"/>
</dbReference>
<feature type="region of interest" description="Disordered" evidence="2">
    <location>
        <begin position="475"/>
        <end position="539"/>
    </location>
</feature>
<gene>
    <name evidence="3" type="ORF">PVPCR_0400850</name>
    <name evidence="4" type="ORF">YYG_03914</name>
</gene>
<proteinExistence type="predicted"/>
<keyword evidence="1" id="KW-0175">Coiled coil</keyword>
<dbReference type="Proteomes" id="UP000515268">
    <property type="component" value="Chromosome PVPCR_04"/>
</dbReference>
<keyword evidence="6" id="KW-1185">Reference proteome</keyword>
<evidence type="ECO:0000313" key="5">
    <source>
        <dbReference type="Proteomes" id="UP000030659"/>
    </source>
</evidence>
<dbReference type="InterPro" id="IPR016641">
    <property type="entry name" value="EGD2/NACA0like"/>
</dbReference>
<feature type="compositionally biased region" description="Acidic residues" evidence="2">
    <location>
        <begin position="2845"/>
        <end position="2857"/>
    </location>
</feature>
<dbReference type="Proteomes" id="UP000030659">
    <property type="component" value="Unassembled WGS sequence"/>
</dbReference>
<feature type="region of interest" description="Disordered" evidence="2">
    <location>
        <begin position="974"/>
        <end position="1010"/>
    </location>
</feature>
<protein>
    <submittedName>
        <fullName evidence="4">Uncharacterized protein</fullName>
    </submittedName>
</protein>
<feature type="region of interest" description="Disordered" evidence="2">
    <location>
        <begin position="1732"/>
        <end position="1795"/>
    </location>
</feature>
<name>W7AC34_PLAVN</name>
<feature type="region of interest" description="Disordered" evidence="2">
    <location>
        <begin position="1262"/>
        <end position="1320"/>
    </location>
</feature>